<organism evidence="1 2">
    <name type="scientific">Ilumatobacter fluminis</name>
    <dbReference type="NCBI Taxonomy" id="467091"/>
    <lineage>
        <taxon>Bacteria</taxon>
        <taxon>Bacillati</taxon>
        <taxon>Actinomycetota</taxon>
        <taxon>Acidimicrobiia</taxon>
        <taxon>Acidimicrobiales</taxon>
        <taxon>Ilumatobacteraceae</taxon>
        <taxon>Ilumatobacter</taxon>
    </lineage>
</organism>
<evidence type="ECO:0000313" key="1">
    <source>
        <dbReference type="EMBL" id="TDT17379.1"/>
    </source>
</evidence>
<dbReference type="CDD" id="cd00448">
    <property type="entry name" value="YjgF_YER057c_UK114_family"/>
    <property type="match status" value="1"/>
</dbReference>
<dbReference type="InterPro" id="IPR006175">
    <property type="entry name" value="YjgF/YER057c/UK114"/>
</dbReference>
<dbReference type="OrthoDB" id="9803101at2"/>
<dbReference type="Gene3D" id="3.30.1330.40">
    <property type="entry name" value="RutC-like"/>
    <property type="match status" value="1"/>
</dbReference>
<dbReference type="RefSeq" id="WP_133869671.1">
    <property type="nucleotide sequence ID" value="NZ_SOAU01000001.1"/>
</dbReference>
<name>A0A4R7I382_9ACTN</name>
<accession>A0A4R7I382</accession>
<dbReference type="InterPro" id="IPR035959">
    <property type="entry name" value="RutC-like_sf"/>
</dbReference>
<dbReference type="SUPFAM" id="SSF55298">
    <property type="entry name" value="YjgF-like"/>
    <property type="match status" value="1"/>
</dbReference>
<sequence length="127" mass="13668">MNDDELAAGLAPTPGYRYADVVGDRLFVAGQVPHDEHGTVVGVGDPRRQATQCLDNLRSVIGVHGFELADVRQLTIYVVGEHTNLTTAWDAVTAWFEGPVPPATLLGVNDLGYTDQLVEIDATILRA</sequence>
<dbReference type="PANTHER" id="PTHR43857">
    <property type="entry name" value="BLR7761 PROTEIN"/>
    <property type="match status" value="1"/>
</dbReference>
<dbReference type="Proteomes" id="UP000294558">
    <property type="component" value="Unassembled WGS sequence"/>
</dbReference>
<gene>
    <name evidence="1" type="ORF">BDK89_2987</name>
</gene>
<reference evidence="1 2" key="1">
    <citation type="submission" date="2019-03" db="EMBL/GenBank/DDBJ databases">
        <title>Sequencing the genomes of 1000 actinobacteria strains.</title>
        <authorList>
            <person name="Klenk H.-P."/>
        </authorList>
    </citation>
    <scope>NUCLEOTIDE SEQUENCE [LARGE SCALE GENOMIC DNA]</scope>
    <source>
        <strain evidence="1 2">DSM 18936</strain>
    </source>
</reference>
<keyword evidence="2" id="KW-1185">Reference proteome</keyword>
<evidence type="ECO:0000313" key="2">
    <source>
        <dbReference type="Proteomes" id="UP000294558"/>
    </source>
</evidence>
<protein>
    <submittedName>
        <fullName evidence="1">Enamine deaminase RidA (YjgF/YER057c/UK114 family)</fullName>
    </submittedName>
</protein>
<dbReference type="PANTHER" id="PTHR43857:SF1">
    <property type="entry name" value="YJGH FAMILY PROTEIN"/>
    <property type="match status" value="1"/>
</dbReference>
<dbReference type="AlphaFoldDB" id="A0A4R7I382"/>
<dbReference type="Pfam" id="PF01042">
    <property type="entry name" value="Ribonuc_L-PSP"/>
    <property type="match status" value="1"/>
</dbReference>
<comment type="caution">
    <text evidence="1">The sequence shown here is derived from an EMBL/GenBank/DDBJ whole genome shotgun (WGS) entry which is preliminary data.</text>
</comment>
<dbReference type="EMBL" id="SOAU01000001">
    <property type="protein sequence ID" value="TDT17379.1"/>
    <property type="molecule type" value="Genomic_DNA"/>
</dbReference>
<proteinExistence type="predicted"/>